<protein>
    <submittedName>
        <fullName evidence="5">Uncharacterized protein, isoform A</fullName>
    </submittedName>
    <submittedName>
        <fullName evidence="6">Uncharacterized protein, isoform B</fullName>
    </submittedName>
</protein>
<evidence type="ECO:0000256" key="3">
    <source>
        <dbReference type="SAM" id="SignalP"/>
    </source>
</evidence>
<gene>
    <name evidence="6" type="primary">Dwil\GK28119</name>
    <name evidence="6" type="ORF">Dwil_GK28119</name>
</gene>
<dbReference type="EMBL" id="CH963920">
    <property type="protein sequence ID" value="KRF98744.1"/>
    <property type="molecule type" value="Genomic_DNA"/>
</dbReference>
<reference evidence="6" key="3">
    <citation type="journal article" date="2008" name="Bioinformatics">
        <title>Assembly reconciliation.</title>
        <authorList>
            <person name="Zimin A.V."/>
            <person name="Smith D.R."/>
            <person name="Sutton G."/>
            <person name="Yorke J.A."/>
        </authorList>
    </citation>
    <scope>NUCLEOTIDE SEQUENCE</scope>
    <source>
        <strain evidence="6">TSC#14030-0811.24</strain>
    </source>
</reference>
<feature type="domain" description="Single" evidence="4">
    <location>
        <begin position="37"/>
        <end position="103"/>
    </location>
</feature>
<reference evidence="6 7" key="2">
    <citation type="journal article" date="2007" name="Nature">
        <title>Evolution of genes and genomes on the Drosophila phylogeny.</title>
        <authorList>
            <consortium name="Drosophila 12 Genomes Consortium"/>
            <person name="Clark A.G."/>
            <person name="Eisen M.B."/>
            <person name="Smith D.R."/>
            <person name="Bergman C.M."/>
            <person name="Oliver B."/>
            <person name="Markow T.A."/>
            <person name="Kaufman T.C."/>
            <person name="Kellis M."/>
            <person name="Gelbart W."/>
            <person name="Iyer V.N."/>
            <person name="Pollard D.A."/>
            <person name="Sackton T.B."/>
            <person name="Larracuente A.M."/>
            <person name="Singh N.D."/>
            <person name="Abad J.P."/>
            <person name="Abt D.N."/>
            <person name="Adryan B."/>
            <person name="Aguade M."/>
            <person name="Akashi H."/>
            <person name="Anderson W.W."/>
            <person name="Aquadro C.F."/>
            <person name="Ardell D.H."/>
            <person name="Arguello R."/>
            <person name="Artieri C.G."/>
            <person name="Barbash D.A."/>
            <person name="Barker D."/>
            <person name="Barsanti P."/>
            <person name="Batterham P."/>
            <person name="Batzoglou S."/>
            <person name="Begun D."/>
            <person name="Bhutkar A."/>
            <person name="Blanco E."/>
            <person name="Bosak S.A."/>
            <person name="Bradley R.K."/>
            <person name="Brand A.D."/>
            <person name="Brent M.R."/>
            <person name="Brooks A.N."/>
            <person name="Brown R.H."/>
            <person name="Butlin R.K."/>
            <person name="Caggese C."/>
            <person name="Calvi B.R."/>
            <person name="Bernardo de Carvalho A."/>
            <person name="Caspi A."/>
            <person name="Castrezana S."/>
            <person name="Celniker S.E."/>
            <person name="Chang J.L."/>
            <person name="Chapple C."/>
            <person name="Chatterji S."/>
            <person name="Chinwalla A."/>
            <person name="Civetta A."/>
            <person name="Clifton S.W."/>
            <person name="Comeron J.M."/>
            <person name="Costello J.C."/>
            <person name="Coyne J.A."/>
            <person name="Daub J."/>
            <person name="David R.G."/>
            <person name="Delcher A.L."/>
            <person name="Delehaunty K."/>
            <person name="Do C.B."/>
            <person name="Ebling H."/>
            <person name="Edwards K."/>
            <person name="Eickbush T."/>
            <person name="Evans J.D."/>
            <person name="Filipski A."/>
            <person name="Findeiss S."/>
            <person name="Freyhult E."/>
            <person name="Fulton L."/>
            <person name="Fulton R."/>
            <person name="Garcia A.C."/>
            <person name="Gardiner A."/>
            <person name="Garfield D.A."/>
            <person name="Garvin B.E."/>
            <person name="Gibson G."/>
            <person name="Gilbert D."/>
            <person name="Gnerre S."/>
            <person name="Godfrey J."/>
            <person name="Good R."/>
            <person name="Gotea V."/>
            <person name="Gravely B."/>
            <person name="Greenberg A.J."/>
            <person name="Griffiths-Jones S."/>
            <person name="Gross S."/>
            <person name="Guigo R."/>
            <person name="Gustafson E.A."/>
            <person name="Haerty W."/>
            <person name="Hahn M.W."/>
            <person name="Halligan D.L."/>
            <person name="Halpern A.L."/>
            <person name="Halter G.M."/>
            <person name="Han M.V."/>
            <person name="Heger A."/>
            <person name="Hillier L."/>
            <person name="Hinrichs A.S."/>
            <person name="Holmes I."/>
            <person name="Hoskins R.A."/>
            <person name="Hubisz M.J."/>
            <person name="Hultmark D."/>
            <person name="Huntley M.A."/>
            <person name="Jaffe D.B."/>
            <person name="Jagadeeshan S."/>
            <person name="Jeck W.R."/>
            <person name="Johnson J."/>
            <person name="Jones C.D."/>
            <person name="Jordan W.C."/>
            <person name="Karpen G.H."/>
            <person name="Kataoka E."/>
            <person name="Keightley P.D."/>
            <person name="Kheradpour P."/>
            <person name="Kirkness E.F."/>
            <person name="Koerich L.B."/>
            <person name="Kristiansen K."/>
            <person name="Kudrna D."/>
            <person name="Kulathinal R.J."/>
            <person name="Kumar S."/>
            <person name="Kwok R."/>
            <person name="Lander E."/>
            <person name="Langley C.H."/>
            <person name="Lapoint R."/>
            <person name="Lazzaro B.P."/>
            <person name="Lee S.J."/>
            <person name="Levesque L."/>
            <person name="Li R."/>
            <person name="Lin C.F."/>
            <person name="Lin M.F."/>
            <person name="Lindblad-Toh K."/>
            <person name="Llopart A."/>
            <person name="Long M."/>
            <person name="Low L."/>
            <person name="Lozovsky E."/>
            <person name="Lu J."/>
            <person name="Luo M."/>
            <person name="Machado C.A."/>
            <person name="Makalowski W."/>
            <person name="Marzo M."/>
            <person name="Matsuda M."/>
            <person name="Matzkin L."/>
            <person name="McAllister B."/>
            <person name="McBride C.S."/>
            <person name="McKernan B."/>
            <person name="McKernan K."/>
            <person name="Mendez-Lago M."/>
            <person name="Minx P."/>
            <person name="Mollenhauer M.U."/>
            <person name="Montooth K."/>
            <person name="Mount S.M."/>
            <person name="Mu X."/>
            <person name="Myers E."/>
            <person name="Negre B."/>
            <person name="Newfeld S."/>
            <person name="Nielsen R."/>
            <person name="Noor M.A."/>
            <person name="O'Grady P."/>
            <person name="Pachter L."/>
            <person name="Papaceit M."/>
            <person name="Parisi M.J."/>
            <person name="Parisi M."/>
            <person name="Parts L."/>
            <person name="Pedersen J.S."/>
            <person name="Pesole G."/>
            <person name="Phillippy A.M."/>
            <person name="Ponting C.P."/>
            <person name="Pop M."/>
            <person name="Porcelli D."/>
            <person name="Powell J.R."/>
            <person name="Prohaska S."/>
            <person name="Pruitt K."/>
            <person name="Puig M."/>
            <person name="Quesneville H."/>
            <person name="Ram K.R."/>
            <person name="Rand D."/>
            <person name="Rasmussen M.D."/>
            <person name="Reed L.K."/>
            <person name="Reenan R."/>
            <person name="Reily A."/>
            <person name="Remington K.A."/>
            <person name="Rieger T.T."/>
            <person name="Ritchie M.G."/>
            <person name="Robin C."/>
            <person name="Rogers Y.H."/>
            <person name="Rohde C."/>
            <person name="Rozas J."/>
            <person name="Rubenfield M.J."/>
            <person name="Ruiz A."/>
            <person name="Russo S."/>
            <person name="Salzberg S.L."/>
            <person name="Sanchez-Gracia A."/>
            <person name="Saranga D.J."/>
            <person name="Sato H."/>
            <person name="Schaeffer S.W."/>
            <person name="Schatz M.C."/>
            <person name="Schlenke T."/>
            <person name="Schwartz R."/>
            <person name="Segarra C."/>
            <person name="Singh R.S."/>
            <person name="Sirot L."/>
            <person name="Sirota M."/>
            <person name="Sisneros N.B."/>
            <person name="Smith C.D."/>
            <person name="Smith T.F."/>
            <person name="Spieth J."/>
            <person name="Stage D.E."/>
            <person name="Stark A."/>
            <person name="Stephan W."/>
            <person name="Strausberg R.L."/>
            <person name="Strempel S."/>
            <person name="Sturgill D."/>
            <person name="Sutton G."/>
            <person name="Sutton G.G."/>
            <person name="Tao W."/>
            <person name="Teichmann S."/>
            <person name="Tobari Y.N."/>
            <person name="Tomimura Y."/>
            <person name="Tsolas J.M."/>
            <person name="Valente V.L."/>
            <person name="Venter E."/>
            <person name="Venter J.C."/>
            <person name="Vicario S."/>
            <person name="Vieira F.G."/>
            <person name="Vilella A.J."/>
            <person name="Villasante A."/>
            <person name="Walenz B."/>
            <person name="Wang J."/>
            <person name="Wasserman M."/>
            <person name="Watts T."/>
            <person name="Wilson D."/>
            <person name="Wilson R.K."/>
            <person name="Wing R.A."/>
            <person name="Wolfner M.F."/>
            <person name="Wong A."/>
            <person name="Wong G.K."/>
            <person name="Wu C.I."/>
            <person name="Wu G."/>
            <person name="Yamamoto D."/>
            <person name="Yang H.P."/>
            <person name="Yang S.P."/>
            <person name="Yorke J.A."/>
            <person name="Yoshida K."/>
            <person name="Zdobnov E."/>
            <person name="Zhang P."/>
            <person name="Zhang Y."/>
            <person name="Zimin A.V."/>
            <person name="Baldwin J."/>
            <person name="Abdouelleil A."/>
            <person name="Abdulkadir J."/>
            <person name="Abebe A."/>
            <person name="Abera B."/>
            <person name="Abreu J."/>
            <person name="Acer S.C."/>
            <person name="Aftuck L."/>
            <person name="Alexander A."/>
            <person name="An P."/>
            <person name="Anderson E."/>
            <person name="Anderson S."/>
            <person name="Arachi H."/>
            <person name="Azer M."/>
            <person name="Bachantsang P."/>
            <person name="Barry A."/>
            <person name="Bayul T."/>
            <person name="Berlin A."/>
            <person name="Bessette D."/>
            <person name="Bloom T."/>
            <person name="Blye J."/>
            <person name="Boguslavskiy L."/>
            <person name="Bonnet C."/>
            <person name="Boukhgalter B."/>
            <person name="Bourzgui I."/>
            <person name="Brown A."/>
            <person name="Cahill P."/>
            <person name="Channer S."/>
            <person name="Cheshatsang Y."/>
            <person name="Chuda L."/>
            <person name="Citroen M."/>
            <person name="Collymore A."/>
            <person name="Cooke P."/>
            <person name="Costello M."/>
            <person name="D'Aco K."/>
            <person name="Daza R."/>
            <person name="De Haan G."/>
            <person name="DeGray S."/>
            <person name="DeMaso C."/>
            <person name="Dhargay N."/>
            <person name="Dooley K."/>
            <person name="Dooley E."/>
            <person name="Doricent M."/>
            <person name="Dorje P."/>
            <person name="Dorjee K."/>
            <person name="Dupes A."/>
            <person name="Elong R."/>
            <person name="Falk J."/>
            <person name="Farina A."/>
            <person name="Faro S."/>
            <person name="Ferguson D."/>
            <person name="Fisher S."/>
            <person name="Foley C.D."/>
            <person name="Franke A."/>
            <person name="Friedrich D."/>
            <person name="Gadbois L."/>
            <person name="Gearin G."/>
            <person name="Gearin C.R."/>
            <person name="Giannoukos G."/>
            <person name="Goode T."/>
            <person name="Graham J."/>
            <person name="Grandbois E."/>
            <person name="Grewal S."/>
            <person name="Gyaltsen K."/>
            <person name="Hafez N."/>
            <person name="Hagos B."/>
            <person name="Hall J."/>
            <person name="Henson C."/>
            <person name="Hollinger A."/>
            <person name="Honan T."/>
            <person name="Huard M.D."/>
            <person name="Hughes L."/>
            <person name="Hurhula B."/>
            <person name="Husby M.E."/>
            <person name="Kamat A."/>
            <person name="Kanga B."/>
            <person name="Kashin S."/>
            <person name="Khazanovich D."/>
            <person name="Kisner P."/>
            <person name="Lance K."/>
            <person name="Lara M."/>
            <person name="Lee W."/>
            <person name="Lennon N."/>
            <person name="Letendre F."/>
            <person name="LeVine R."/>
            <person name="Lipovsky A."/>
            <person name="Liu X."/>
            <person name="Liu J."/>
            <person name="Liu S."/>
            <person name="Lokyitsang T."/>
            <person name="Lokyitsang Y."/>
            <person name="Lubonja R."/>
            <person name="Lui A."/>
            <person name="MacDonald P."/>
            <person name="Magnisalis V."/>
            <person name="Maru K."/>
            <person name="Matthews C."/>
            <person name="McCusker W."/>
            <person name="McDonough S."/>
            <person name="Mehta T."/>
            <person name="Meldrim J."/>
            <person name="Meneus L."/>
            <person name="Mihai O."/>
            <person name="Mihalev A."/>
            <person name="Mihova T."/>
            <person name="Mittelman R."/>
            <person name="Mlenga V."/>
            <person name="Montmayeur A."/>
            <person name="Mulrain L."/>
            <person name="Navidi A."/>
            <person name="Naylor J."/>
            <person name="Negash T."/>
            <person name="Nguyen T."/>
            <person name="Nguyen N."/>
            <person name="Nicol R."/>
            <person name="Norbu C."/>
            <person name="Norbu N."/>
            <person name="Novod N."/>
            <person name="O'Neill B."/>
            <person name="Osman S."/>
            <person name="Markiewicz E."/>
            <person name="Oyono O.L."/>
            <person name="Patti C."/>
            <person name="Phunkhang P."/>
            <person name="Pierre F."/>
            <person name="Priest M."/>
            <person name="Raghuraman S."/>
            <person name="Rege F."/>
            <person name="Reyes R."/>
            <person name="Rise C."/>
            <person name="Rogov P."/>
            <person name="Ross K."/>
            <person name="Ryan E."/>
            <person name="Settipalli S."/>
            <person name="Shea T."/>
            <person name="Sherpa N."/>
            <person name="Shi L."/>
            <person name="Shih D."/>
            <person name="Sparrow T."/>
            <person name="Spaulding J."/>
            <person name="Stalker J."/>
            <person name="Stange-Thomann N."/>
            <person name="Stavropoulos S."/>
            <person name="Stone C."/>
            <person name="Strader C."/>
            <person name="Tesfaye S."/>
            <person name="Thomson T."/>
            <person name="Thoulutsang Y."/>
            <person name="Thoulutsang D."/>
            <person name="Topham K."/>
            <person name="Topping I."/>
            <person name="Tsamla T."/>
            <person name="Vassiliev H."/>
            <person name="Vo A."/>
            <person name="Wangchuk T."/>
            <person name="Wangdi T."/>
            <person name="Weiand M."/>
            <person name="Wilkinson J."/>
            <person name="Wilson A."/>
            <person name="Yadav S."/>
            <person name="Young G."/>
            <person name="Yu Q."/>
            <person name="Zembek L."/>
            <person name="Zhong D."/>
            <person name="Zimmer A."/>
            <person name="Zwirko Z."/>
            <person name="Jaffe D.B."/>
            <person name="Alvarez P."/>
            <person name="Brockman W."/>
            <person name="Butler J."/>
            <person name="Chin C."/>
            <person name="Gnerre S."/>
            <person name="Grabherr M."/>
            <person name="Kleber M."/>
            <person name="Mauceli E."/>
            <person name="MacCallum I."/>
        </authorList>
    </citation>
    <scope>NUCLEOTIDE SEQUENCE [LARGE SCALE GENOMIC DNA]</scope>
    <source>
        <strain evidence="6">TSC#14030-0811.24</strain>
        <strain evidence="7">Tucson 14030-0811.24</strain>
    </source>
</reference>
<dbReference type="EMBL" id="CH963920">
    <property type="protein sequence ID" value="KRF98743.1"/>
    <property type="molecule type" value="Genomic_DNA"/>
</dbReference>
<dbReference type="Pfam" id="PF15430">
    <property type="entry name" value="SVWC"/>
    <property type="match status" value="1"/>
</dbReference>
<keyword evidence="7" id="KW-1185">Reference proteome</keyword>
<organism evidence="6 7">
    <name type="scientific">Drosophila willistoni</name>
    <name type="common">Fruit fly</name>
    <dbReference type="NCBI Taxonomy" id="7260"/>
    <lineage>
        <taxon>Eukaryota</taxon>
        <taxon>Metazoa</taxon>
        <taxon>Ecdysozoa</taxon>
        <taxon>Arthropoda</taxon>
        <taxon>Hexapoda</taxon>
        <taxon>Insecta</taxon>
        <taxon>Pterygota</taxon>
        <taxon>Neoptera</taxon>
        <taxon>Endopterygota</taxon>
        <taxon>Diptera</taxon>
        <taxon>Brachycera</taxon>
        <taxon>Muscomorpha</taxon>
        <taxon>Ephydroidea</taxon>
        <taxon>Drosophilidae</taxon>
        <taxon>Drosophila</taxon>
        <taxon>Sophophora</taxon>
    </lineage>
</organism>
<keyword evidence="2" id="KW-0964">Secreted</keyword>
<comment type="subcellular location">
    <subcellularLocation>
        <location evidence="1">Secreted</location>
    </subcellularLocation>
</comment>
<dbReference type="Proteomes" id="UP000007798">
    <property type="component" value="Unassembled WGS sequence"/>
</dbReference>
<evidence type="ECO:0000313" key="5">
    <source>
        <dbReference type="EMBL" id="KRF98743.1"/>
    </source>
</evidence>
<evidence type="ECO:0000313" key="6">
    <source>
        <dbReference type="EMBL" id="KRF98744.1"/>
    </source>
</evidence>
<evidence type="ECO:0000256" key="1">
    <source>
        <dbReference type="ARBA" id="ARBA00004613"/>
    </source>
</evidence>
<evidence type="ECO:0000313" key="7">
    <source>
        <dbReference type="Proteomes" id="UP000007798"/>
    </source>
</evidence>
<accession>A0A0Q9WZX3</accession>
<dbReference type="AlphaFoldDB" id="A0A0Q9WZX3"/>
<feature type="chain" id="PRO_5015044170" evidence="3">
    <location>
        <begin position="22"/>
        <end position="110"/>
    </location>
</feature>
<sequence length="110" mass="12391">MKSIWLIFCLVVCCHESQVFGATAFGNFSRPDHPGKCVIDNSTILDNGQNITDKYCRHFLCGFDGWVQEHSCISKLVEEPCKIGKVKYPGSEYPKCCINVLHCPDGDQEF</sequence>
<dbReference type="OrthoDB" id="7901229at2759"/>
<dbReference type="SMART" id="SM01318">
    <property type="entry name" value="SVWC"/>
    <property type="match status" value="1"/>
</dbReference>
<reference evidence="6" key="1">
    <citation type="submission" date="2006-08" db="EMBL/GenBank/DDBJ databases">
        <authorList>
            <person name="Qian G."/>
            <person name="Yu M."/>
        </authorList>
    </citation>
    <scope>NUCLEOTIDE SEQUENCE</scope>
    <source>
        <strain evidence="6">TSC#14030-0811.24</strain>
    </source>
</reference>
<dbReference type="InParanoid" id="A0A0Q9WZX3"/>
<evidence type="ECO:0000256" key="2">
    <source>
        <dbReference type="ARBA" id="ARBA00022525"/>
    </source>
</evidence>
<keyword evidence="3" id="KW-0732">Signal</keyword>
<evidence type="ECO:0000259" key="4">
    <source>
        <dbReference type="SMART" id="SM01318"/>
    </source>
</evidence>
<dbReference type="GO" id="GO:0005576">
    <property type="term" value="C:extracellular region"/>
    <property type="evidence" value="ECO:0007669"/>
    <property type="project" value="UniProtKB-SubCell"/>
</dbReference>
<feature type="signal peptide" evidence="3">
    <location>
        <begin position="1"/>
        <end position="21"/>
    </location>
</feature>
<dbReference type="PANTHER" id="PTHR39957:SF1">
    <property type="entry name" value="AT09846P1-RELATED"/>
    <property type="match status" value="1"/>
</dbReference>
<proteinExistence type="predicted"/>
<name>A0A0Q9WZX3_DROWI</name>
<dbReference type="PANTHER" id="PTHR39957">
    <property type="entry name" value="AT09846P1-RELATED"/>
    <property type="match status" value="1"/>
</dbReference>
<reference evidence="6" key="4">
    <citation type="submission" date="2015-11" db="EMBL/GenBank/DDBJ databases">
        <authorList>
            <consortium name="FlyBase"/>
        </authorList>
    </citation>
    <scope>NUCLEOTIDE SEQUENCE</scope>
    <source>
        <strain evidence="6">TSC#14030-0811.24</strain>
    </source>
</reference>
<dbReference type="InterPro" id="IPR029277">
    <property type="entry name" value="SVWC_dom"/>
</dbReference>
<dbReference type="InterPro" id="IPR053308">
    <property type="entry name" value="Vago-like"/>
</dbReference>